<dbReference type="Proteomes" id="UP000196230">
    <property type="component" value="Unassembled WGS sequence"/>
</dbReference>
<reference evidence="4 5" key="1">
    <citation type="submission" date="2017-02" db="EMBL/GenBank/DDBJ databases">
        <authorList>
            <person name="Peterson S.W."/>
        </authorList>
    </citation>
    <scope>NUCLEOTIDE SEQUENCE [LARGE SCALE GENOMIC DNA]</scope>
    <source>
        <strain evidence="4 5">2B3F</strain>
    </source>
</reference>
<proteinExistence type="predicted"/>
<evidence type="ECO:0000259" key="3">
    <source>
        <dbReference type="Pfam" id="PF13439"/>
    </source>
</evidence>
<dbReference type="InterPro" id="IPR028098">
    <property type="entry name" value="Glyco_trans_4-like_N"/>
</dbReference>
<dbReference type="CDD" id="cd03801">
    <property type="entry name" value="GT4_PimA-like"/>
    <property type="match status" value="1"/>
</dbReference>
<organism evidence="4 5">
    <name type="scientific">Micrococcus lylae</name>
    <dbReference type="NCBI Taxonomy" id="1273"/>
    <lineage>
        <taxon>Bacteria</taxon>
        <taxon>Bacillati</taxon>
        <taxon>Actinomycetota</taxon>
        <taxon>Actinomycetes</taxon>
        <taxon>Micrococcales</taxon>
        <taxon>Micrococcaceae</taxon>
        <taxon>Micrococcus</taxon>
    </lineage>
</organism>
<dbReference type="GO" id="GO:1901137">
    <property type="term" value="P:carbohydrate derivative biosynthetic process"/>
    <property type="evidence" value="ECO:0007669"/>
    <property type="project" value="UniProtKB-ARBA"/>
</dbReference>
<accession>A0A1R4JTS6</accession>
<dbReference type="SUPFAM" id="SSF53756">
    <property type="entry name" value="UDP-Glycosyltransferase/glycogen phosphorylase"/>
    <property type="match status" value="1"/>
</dbReference>
<protein>
    <submittedName>
        <fullName evidence="4">Glycosyl transferase, group 1 family protein</fullName>
    </submittedName>
</protein>
<dbReference type="InterPro" id="IPR050194">
    <property type="entry name" value="Glycosyltransferase_grp1"/>
</dbReference>
<keyword evidence="2 4" id="KW-0808">Transferase</keyword>
<dbReference type="Gene3D" id="3.40.50.2000">
    <property type="entry name" value="Glycogen Phosphorylase B"/>
    <property type="match status" value="2"/>
</dbReference>
<dbReference type="Pfam" id="PF13692">
    <property type="entry name" value="Glyco_trans_1_4"/>
    <property type="match status" value="1"/>
</dbReference>
<evidence type="ECO:0000256" key="1">
    <source>
        <dbReference type="ARBA" id="ARBA00022676"/>
    </source>
</evidence>
<dbReference type="EMBL" id="FUKP01000067">
    <property type="protein sequence ID" value="SJN35437.1"/>
    <property type="molecule type" value="Genomic_DNA"/>
</dbReference>
<dbReference type="Pfam" id="PF13439">
    <property type="entry name" value="Glyco_transf_4"/>
    <property type="match status" value="1"/>
</dbReference>
<dbReference type="GO" id="GO:0016757">
    <property type="term" value="F:glycosyltransferase activity"/>
    <property type="evidence" value="ECO:0007669"/>
    <property type="project" value="UniProtKB-KW"/>
</dbReference>
<sequence>MHPEPPRRVAIFVHRFLPETGGIEVTADVLARGFQDRHGAEVLVVTRNEAPADFDADLPYRVLRAPSHRELLAAVRGADVVFHNNALMQFYWAQLLCPRPWVVTMRAVLRVPGHRISAPRELVLKVKERLIRRATVLAANSRMMAEEIGGDPVVVHNSYRDQVFFVTEPVQGRDRHRLAFVGRLSADKGIDVLLDAVARLQGEGMPVHVDLIGSGDEEPELRARAAELGVTEAVHFHGNVPGEQVNELLNRAAVMVLPSTGLETFGTVVLEAQAAGCAVAASDIGGIPEALGGTGVLVPPGDTDAWVRVLRSLILDDAAFARAHAGRQENADAHRTEAMVDRYWELVVQAHACAQRPRRCAEGRRR</sequence>
<dbReference type="AlphaFoldDB" id="A0A1R4JTS6"/>
<dbReference type="PANTHER" id="PTHR45947:SF13">
    <property type="entry name" value="TRANSFERASE"/>
    <property type="match status" value="1"/>
</dbReference>
<name>A0A1R4JTS6_9MICC</name>
<gene>
    <name evidence="4" type="ORF">FM125_10640</name>
</gene>
<dbReference type="PANTHER" id="PTHR45947">
    <property type="entry name" value="SULFOQUINOVOSYL TRANSFERASE SQD2"/>
    <property type="match status" value="1"/>
</dbReference>
<evidence type="ECO:0000313" key="5">
    <source>
        <dbReference type="Proteomes" id="UP000196230"/>
    </source>
</evidence>
<feature type="domain" description="Glycosyltransferase subfamily 4-like N-terminal" evidence="3">
    <location>
        <begin position="21"/>
        <end position="149"/>
    </location>
</feature>
<evidence type="ECO:0000256" key="2">
    <source>
        <dbReference type="ARBA" id="ARBA00022679"/>
    </source>
</evidence>
<keyword evidence="1" id="KW-0328">Glycosyltransferase</keyword>
<evidence type="ECO:0000313" key="4">
    <source>
        <dbReference type="EMBL" id="SJN35437.1"/>
    </source>
</evidence>